<proteinExistence type="predicted"/>
<protein>
    <submittedName>
        <fullName evidence="1">Uncharacterized protein</fullName>
    </submittedName>
</protein>
<reference evidence="2" key="1">
    <citation type="journal article" date="2015" name="Nat. Genet.">
        <title>The genome and transcriptome of the zoonotic hookworm Ancylostoma ceylanicum identify infection-specific gene families.</title>
        <authorList>
            <person name="Schwarz E.M."/>
            <person name="Hu Y."/>
            <person name="Antoshechkin I."/>
            <person name="Miller M.M."/>
            <person name="Sternberg P.W."/>
            <person name="Aroian R.V."/>
        </authorList>
    </citation>
    <scope>NUCLEOTIDE SEQUENCE</scope>
    <source>
        <strain evidence="2">HY135</strain>
    </source>
</reference>
<dbReference type="Proteomes" id="UP000024635">
    <property type="component" value="Unassembled WGS sequence"/>
</dbReference>
<sequence length="87" mass="9676">MKTGQCGMKFSMKRKRGRREAVNACDCYATVPYSSSCSRTRVRSVARIWYKLPYSRIIQTIDRGLPGALIEAAGACPVPKNCCRATL</sequence>
<keyword evidence="2" id="KW-1185">Reference proteome</keyword>
<name>A0A016T7I3_9BILA</name>
<evidence type="ECO:0000313" key="1">
    <source>
        <dbReference type="EMBL" id="EYB98539.1"/>
    </source>
</evidence>
<gene>
    <name evidence="1" type="primary">Acey_s0130.g1528</name>
    <name evidence="1" type="ORF">Y032_0130g1528</name>
</gene>
<accession>A0A016T7I3</accession>
<dbReference type="EMBL" id="JARK01001466">
    <property type="protein sequence ID" value="EYB98539.1"/>
    <property type="molecule type" value="Genomic_DNA"/>
</dbReference>
<organism evidence="1 2">
    <name type="scientific">Ancylostoma ceylanicum</name>
    <dbReference type="NCBI Taxonomy" id="53326"/>
    <lineage>
        <taxon>Eukaryota</taxon>
        <taxon>Metazoa</taxon>
        <taxon>Ecdysozoa</taxon>
        <taxon>Nematoda</taxon>
        <taxon>Chromadorea</taxon>
        <taxon>Rhabditida</taxon>
        <taxon>Rhabditina</taxon>
        <taxon>Rhabditomorpha</taxon>
        <taxon>Strongyloidea</taxon>
        <taxon>Ancylostomatidae</taxon>
        <taxon>Ancylostomatinae</taxon>
        <taxon>Ancylostoma</taxon>
    </lineage>
</organism>
<evidence type="ECO:0000313" key="2">
    <source>
        <dbReference type="Proteomes" id="UP000024635"/>
    </source>
</evidence>
<comment type="caution">
    <text evidence="1">The sequence shown here is derived from an EMBL/GenBank/DDBJ whole genome shotgun (WGS) entry which is preliminary data.</text>
</comment>
<dbReference type="AlphaFoldDB" id="A0A016T7I3"/>